<dbReference type="GeneID" id="54480875"/>
<accession>A0A6A6VU69</accession>
<dbReference type="Proteomes" id="UP000799437">
    <property type="component" value="Unassembled WGS sequence"/>
</dbReference>
<proteinExistence type="predicted"/>
<name>A0A6A6VU69_9PEZI</name>
<sequence length="124" mass="14097">MPVLVLVPSLARFRNAAGSFSDADLWILRRYDMTCLVELLLDSSVRLLIHRDKKCTLRSRMTLTFPRISPSFAQPSVVMMLIPTPGSMAPHLKRASCGCFANHEVVMDFSYDDRVEHILIPEYV</sequence>
<evidence type="ECO:0000313" key="1">
    <source>
        <dbReference type="EMBL" id="KAF2753336.1"/>
    </source>
</evidence>
<reference evidence="1" key="1">
    <citation type="journal article" date="2020" name="Stud. Mycol.">
        <title>101 Dothideomycetes genomes: a test case for predicting lifestyles and emergence of pathogens.</title>
        <authorList>
            <person name="Haridas S."/>
            <person name="Albert R."/>
            <person name="Binder M."/>
            <person name="Bloem J."/>
            <person name="Labutti K."/>
            <person name="Salamov A."/>
            <person name="Andreopoulos B."/>
            <person name="Baker S."/>
            <person name="Barry K."/>
            <person name="Bills G."/>
            <person name="Bluhm B."/>
            <person name="Cannon C."/>
            <person name="Castanera R."/>
            <person name="Culley D."/>
            <person name="Daum C."/>
            <person name="Ezra D."/>
            <person name="Gonzalez J."/>
            <person name="Henrissat B."/>
            <person name="Kuo A."/>
            <person name="Liang C."/>
            <person name="Lipzen A."/>
            <person name="Lutzoni F."/>
            <person name="Magnuson J."/>
            <person name="Mondo S."/>
            <person name="Nolan M."/>
            <person name="Ohm R."/>
            <person name="Pangilinan J."/>
            <person name="Park H.-J."/>
            <person name="Ramirez L."/>
            <person name="Alfaro M."/>
            <person name="Sun H."/>
            <person name="Tritt A."/>
            <person name="Yoshinaga Y."/>
            <person name="Zwiers L.-H."/>
            <person name="Turgeon B."/>
            <person name="Goodwin S."/>
            <person name="Spatafora J."/>
            <person name="Crous P."/>
            <person name="Grigoriev I."/>
        </authorList>
    </citation>
    <scope>NUCLEOTIDE SEQUENCE</scope>
    <source>
        <strain evidence="1">CBS 121739</strain>
    </source>
</reference>
<dbReference type="EMBL" id="ML996584">
    <property type="protein sequence ID" value="KAF2753336.1"/>
    <property type="molecule type" value="Genomic_DNA"/>
</dbReference>
<organism evidence="1 2">
    <name type="scientific">Pseudovirgaria hyperparasitica</name>
    <dbReference type="NCBI Taxonomy" id="470096"/>
    <lineage>
        <taxon>Eukaryota</taxon>
        <taxon>Fungi</taxon>
        <taxon>Dikarya</taxon>
        <taxon>Ascomycota</taxon>
        <taxon>Pezizomycotina</taxon>
        <taxon>Dothideomycetes</taxon>
        <taxon>Dothideomycetes incertae sedis</taxon>
        <taxon>Acrospermales</taxon>
        <taxon>Acrospermaceae</taxon>
        <taxon>Pseudovirgaria</taxon>
    </lineage>
</organism>
<gene>
    <name evidence="1" type="ORF">EJ05DRAFT_211776</name>
</gene>
<protein>
    <submittedName>
        <fullName evidence="1">Uncharacterized protein</fullName>
    </submittedName>
</protein>
<keyword evidence="2" id="KW-1185">Reference proteome</keyword>
<evidence type="ECO:0000313" key="2">
    <source>
        <dbReference type="Proteomes" id="UP000799437"/>
    </source>
</evidence>
<dbReference type="AlphaFoldDB" id="A0A6A6VU69"/>
<dbReference type="RefSeq" id="XP_033595787.1">
    <property type="nucleotide sequence ID" value="XM_033739821.1"/>
</dbReference>